<keyword evidence="1" id="KW-0472">Membrane</keyword>
<dbReference type="Proteomes" id="UP000248840">
    <property type="component" value="Unassembled WGS sequence"/>
</dbReference>
<sequence>MNTDKLFELAFYTLPAVVTGLVALYSFKNFSKNDEHRRRFMLMRENQKQTLPIKLQAYERLALLLERINPSKLLLRVPPVNDNKNDYQNILIHHIEQEFEHNLTQQIYVSDESWTLIVTAKNSIIQNIRKTCLKADIVNADKLREEIMTQLFQTESPTQIALDHLKSEIKEFLS</sequence>
<keyword evidence="1" id="KW-1133">Transmembrane helix</keyword>
<protein>
    <submittedName>
        <fullName evidence="2">Uncharacterized protein</fullName>
    </submittedName>
</protein>
<name>A0A328YT67_9FLAO</name>
<accession>A0A328YT67</accession>
<comment type="caution">
    <text evidence="2">The sequence shown here is derived from an EMBL/GenBank/DDBJ whole genome shotgun (WGS) entry which is preliminary data.</text>
</comment>
<dbReference type="Pfam" id="PF25589">
    <property type="entry name" value="DUF7935"/>
    <property type="match status" value="1"/>
</dbReference>
<keyword evidence="1" id="KW-0812">Transmembrane</keyword>
<proteinExistence type="predicted"/>
<dbReference type="EMBL" id="QLSZ01000001">
    <property type="protein sequence ID" value="RAR75372.1"/>
    <property type="molecule type" value="Genomic_DNA"/>
</dbReference>
<organism evidence="2 3">
    <name type="scientific">Flavobacterium aciduliphilum</name>
    <dbReference type="NCBI Taxonomy" id="1101402"/>
    <lineage>
        <taxon>Bacteria</taxon>
        <taxon>Pseudomonadati</taxon>
        <taxon>Bacteroidota</taxon>
        <taxon>Flavobacteriia</taxon>
        <taxon>Flavobacteriales</taxon>
        <taxon>Flavobacteriaceae</taxon>
        <taxon>Flavobacterium</taxon>
    </lineage>
</organism>
<dbReference type="InterPro" id="IPR057695">
    <property type="entry name" value="DUF7935"/>
</dbReference>
<feature type="transmembrane region" description="Helical" evidence="1">
    <location>
        <begin position="6"/>
        <end position="27"/>
    </location>
</feature>
<dbReference type="OrthoDB" id="1493032at2"/>
<evidence type="ECO:0000313" key="3">
    <source>
        <dbReference type="Proteomes" id="UP000248840"/>
    </source>
</evidence>
<reference evidence="2 3" key="1">
    <citation type="submission" date="2018-06" db="EMBL/GenBank/DDBJ databases">
        <title>Genomic Encyclopedia of Archaeal and Bacterial Type Strains, Phase II (KMG-II): from individual species to whole genera.</title>
        <authorList>
            <person name="Goeker M."/>
        </authorList>
    </citation>
    <scope>NUCLEOTIDE SEQUENCE [LARGE SCALE GENOMIC DNA]</scope>
    <source>
        <strain evidence="2 3">DSM 25663</strain>
    </source>
</reference>
<dbReference type="RefSeq" id="WP_112111751.1">
    <property type="nucleotide sequence ID" value="NZ_QLSZ01000001.1"/>
</dbReference>
<evidence type="ECO:0000256" key="1">
    <source>
        <dbReference type="SAM" id="Phobius"/>
    </source>
</evidence>
<gene>
    <name evidence="2" type="ORF">CLV55_10167</name>
</gene>
<keyword evidence="3" id="KW-1185">Reference proteome</keyword>
<evidence type="ECO:0000313" key="2">
    <source>
        <dbReference type="EMBL" id="RAR75372.1"/>
    </source>
</evidence>
<dbReference type="AlphaFoldDB" id="A0A328YT67"/>